<organism evidence="1 2">
    <name type="scientific">Candidatus Thiothrix singaporensis</name>
    <dbReference type="NCBI Taxonomy" id="2799669"/>
    <lineage>
        <taxon>Bacteria</taxon>
        <taxon>Pseudomonadati</taxon>
        <taxon>Pseudomonadota</taxon>
        <taxon>Gammaproteobacteria</taxon>
        <taxon>Thiotrichales</taxon>
        <taxon>Thiotrichaceae</taxon>
        <taxon>Thiothrix</taxon>
    </lineage>
</organism>
<reference evidence="1" key="1">
    <citation type="submission" date="2020-06" db="EMBL/GenBank/DDBJ databases">
        <title>Analysis procedures for assessing recovery of high quality, complete, closed genomes from Nanopore long read metagenome sequencing.</title>
        <authorList>
            <person name="Bessarab I."/>
            <person name="Arumugam K."/>
            <person name="Haryono M."/>
            <person name="Liu X."/>
            <person name="Roy S."/>
            <person name="Zuniga-Montanez R.E."/>
            <person name="Qiu G."/>
            <person name="Drautz-Moses D.I."/>
            <person name="Law Y.Y."/>
            <person name="Wuertz S."/>
            <person name="Lauro F.M."/>
            <person name="Huson D.H."/>
            <person name="Williams R.B."/>
        </authorList>
    </citation>
    <scope>NUCLEOTIDE SEQUENCE [LARGE SCALE GENOMIC DNA]</scope>
    <source>
        <strain evidence="1">SSD2</strain>
    </source>
</reference>
<sequence length="268" mass="28336">MLTETDLADLRSAKNLLENPSLAARISNVIGAPIEKGLSMLPDGANEIIITTTRKALETALDFAISTMDDEPQQRSSDWLHKTFAGVSGAAGGAFGLPALAIELPVSTTIILRSIADIARSEGESIRSPETRLVCLEVFALGGSASNDDAVESGYFAVRAALAKSLSDAVEYMASRSVTQNTAPPLVSFITQVAARFGIPVTEKAIAQALPALGAAGGALVNTLFADHFQNMSRGHFTVRRLERAYGQCWSNRFTTACDVGCCVKSRA</sequence>
<gene>
    <name evidence="1" type="ORF">HZT40_15345</name>
</gene>
<evidence type="ECO:0000313" key="1">
    <source>
        <dbReference type="EMBL" id="QLQ32729.1"/>
    </source>
</evidence>
<dbReference type="KEGG" id="this:HZT40_15345"/>
<protein>
    <submittedName>
        <fullName evidence="1">EcsC family protein</fullName>
    </submittedName>
</protein>
<proteinExistence type="predicted"/>
<dbReference type="PANTHER" id="PTHR41260:SF1">
    <property type="entry name" value="PROTEIN ECSC"/>
    <property type="match status" value="1"/>
</dbReference>
<keyword evidence="2" id="KW-1185">Reference proteome</keyword>
<dbReference type="AlphaFoldDB" id="A0A7L6AUG4"/>
<name>A0A7L6AUG4_9GAMM</name>
<evidence type="ECO:0000313" key="2">
    <source>
        <dbReference type="Proteomes" id="UP000510621"/>
    </source>
</evidence>
<accession>A0A7L6AUG4</accession>
<dbReference type="Pfam" id="PF12787">
    <property type="entry name" value="EcsC"/>
    <property type="match status" value="1"/>
</dbReference>
<dbReference type="EMBL" id="CP059265">
    <property type="protein sequence ID" value="QLQ32729.1"/>
    <property type="molecule type" value="Genomic_DNA"/>
</dbReference>
<dbReference type="PANTHER" id="PTHR41260">
    <property type="entry name" value="PROTEIN ECSC"/>
    <property type="match status" value="1"/>
</dbReference>
<dbReference type="InterPro" id="IPR024787">
    <property type="entry name" value="EcsC"/>
</dbReference>
<dbReference type="Proteomes" id="UP000510621">
    <property type="component" value="Chromosome"/>
</dbReference>